<dbReference type="Proteomes" id="UP000678499">
    <property type="component" value="Unassembled WGS sequence"/>
</dbReference>
<feature type="binding site" evidence="1">
    <location>
        <position position="166"/>
    </location>
    <ligand>
        <name>Zn(2+)</name>
        <dbReference type="ChEBI" id="CHEBI:29105"/>
    </ligand>
</feature>
<evidence type="ECO:0008006" key="4">
    <source>
        <dbReference type="Google" id="ProtNLM"/>
    </source>
</evidence>
<feature type="binding site" evidence="1">
    <location>
        <position position="84"/>
    </location>
    <ligand>
        <name>Zn(2+)</name>
        <dbReference type="ChEBI" id="CHEBI:29105"/>
    </ligand>
</feature>
<evidence type="ECO:0000313" key="2">
    <source>
        <dbReference type="EMBL" id="CAD7273672.1"/>
    </source>
</evidence>
<reference evidence="2" key="1">
    <citation type="submission" date="2020-11" db="EMBL/GenBank/DDBJ databases">
        <authorList>
            <person name="Tran Van P."/>
        </authorList>
    </citation>
    <scope>NUCLEOTIDE SEQUENCE</scope>
</reference>
<dbReference type="AlphaFoldDB" id="A0A7R9BED8"/>
<keyword evidence="1" id="KW-0862">Zinc</keyword>
<accession>A0A7R9BED8</accession>
<proteinExistence type="predicted"/>
<dbReference type="EMBL" id="CAJPEX010000159">
    <property type="protein sequence ID" value="CAG0913824.1"/>
    <property type="molecule type" value="Genomic_DNA"/>
</dbReference>
<dbReference type="Gene3D" id="1.20.140.30">
    <property type="entry name" value="MOB kinase activator"/>
    <property type="match status" value="1"/>
</dbReference>
<organism evidence="2">
    <name type="scientific">Notodromas monacha</name>
    <dbReference type="NCBI Taxonomy" id="399045"/>
    <lineage>
        <taxon>Eukaryota</taxon>
        <taxon>Metazoa</taxon>
        <taxon>Ecdysozoa</taxon>
        <taxon>Arthropoda</taxon>
        <taxon>Crustacea</taxon>
        <taxon>Oligostraca</taxon>
        <taxon>Ostracoda</taxon>
        <taxon>Podocopa</taxon>
        <taxon>Podocopida</taxon>
        <taxon>Cypridocopina</taxon>
        <taxon>Cypridoidea</taxon>
        <taxon>Cyprididae</taxon>
        <taxon>Notodromas</taxon>
    </lineage>
</organism>
<dbReference type="OrthoDB" id="8170117at2759"/>
<gene>
    <name evidence="2" type="ORF">NMOB1V02_LOCUS1546</name>
</gene>
<protein>
    <recommendedName>
        <fullName evidence="4">MOB kinase activator-like 1</fullName>
    </recommendedName>
</protein>
<evidence type="ECO:0000256" key="1">
    <source>
        <dbReference type="PIRSR" id="PIRSR605301-1"/>
    </source>
</evidence>
<dbReference type="EMBL" id="OA882196">
    <property type="protein sequence ID" value="CAD7273672.1"/>
    <property type="molecule type" value="Genomic_DNA"/>
</dbReference>
<dbReference type="SMART" id="SM01388">
    <property type="entry name" value="Mob1_phocein"/>
    <property type="match status" value="1"/>
</dbReference>
<name>A0A7R9BED8_9CRUS</name>
<dbReference type="InterPro" id="IPR036703">
    <property type="entry name" value="MOB_kinase_act_sf"/>
</dbReference>
<keyword evidence="1" id="KW-0479">Metal-binding</keyword>
<dbReference type="FunFam" id="1.20.140.30:FF:000001">
    <property type="entry name" value="MOB kinase activator 1A"/>
    <property type="match status" value="1"/>
</dbReference>
<dbReference type="PANTHER" id="PTHR22599">
    <property type="entry name" value="MPS ONE BINDER KINASE ACTIVATOR-LIKE MOB"/>
    <property type="match status" value="1"/>
</dbReference>
<dbReference type="Pfam" id="PF03637">
    <property type="entry name" value="Mob1_phocein"/>
    <property type="match status" value="1"/>
</dbReference>
<keyword evidence="3" id="KW-1185">Reference proteome</keyword>
<dbReference type="InterPro" id="IPR005301">
    <property type="entry name" value="MOB_kinase_act_fam"/>
</dbReference>
<sequence>MSFLFGGANAKTFKPKKQIAEGTHQYDLMKRAAATLGAGNLRQAVALPEGEDLNEWIAVHVVDFFNQINMLFGTITEFCTEESCAVMAAGPKYEYHWADGFTVKKPIKCSAPKYIDYLMTWVQDQLEDENLFPSKIGIPFPKNFLSNAKTILKRLFRVYAHIYHQHFEQVVRLGEEAHLNTSFKHFIFFVQQFALIDHKELAPLRELIDRLTGRDPSR</sequence>
<feature type="binding site" evidence="1">
    <location>
        <position position="79"/>
    </location>
    <ligand>
        <name>Zn(2+)</name>
        <dbReference type="ChEBI" id="CHEBI:29105"/>
    </ligand>
</feature>
<dbReference type="SUPFAM" id="SSF101152">
    <property type="entry name" value="Mob1/phocein"/>
    <property type="match status" value="1"/>
</dbReference>
<evidence type="ECO:0000313" key="3">
    <source>
        <dbReference type="Proteomes" id="UP000678499"/>
    </source>
</evidence>
<feature type="binding site" evidence="1">
    <location>
        <position position="161"/>
    </location>
    <ligand>
        <name>Zn(2+)</name>
        <dbReference type="ChEBI" id="CHEBI:29105"/>
    </ligand>
</feature>